<dbReference type="PROSITE" id="PS51340">
    <property type="entry name" value="MOSC"/>
    <property type="match status" value="1"/>
</dbReference>
<dbReference type="EMBL" id="JAOYEY010000038">
    <property type="protein sequence ID" value="MCV9886468.1"/>
    <property type="molecule type" value="Genomic_DNA"/>
</dbReference>
<reference evidence="2 3" key="1">
    <citation type="submission" date="2022-10" db="EMBL/GenBank/DDBJ databases">
        <title>Draft genome assembly of moderately radiation resistant bacterium Metabacillus halosaccharovorans.</title>
        <authorList>
            <person name="Pal S."/>
            <person name="Gopinathan A."/>
        </authorList>
    </citation>
    <scope>NUCLEOTIDE SEQUENCE [LARGE SCALE GENOMIC DNA]</scope>
    <source>
        <strain evidence="2 3">VITHBRA001</strain>
    </source>
</reference>
<organism evidence="2 3">
    <name type="scientific">Metabacillus halosaccharovorans</name>
    <dbReference type="NCBI Taxonomy" id="930124"/>
    <lineage>
        <taxon>Bacteria</taxon>
        <taxon>Bacillati</taxon>
        <taxon>Bacillota</taxon>
        <taxon>Bacilli</taxon>
        <taxon>Bacillales</taxon>
        <taxon>Bacillaceae</taxon>
        <taxon>Metabacillus</taxon>
    </lineage>
</organism>
<protein>
    <submittedName>
        <fullName evidence="2">MOSC domain-containing protein</fullName>
    </submittedName>
</protein>
<dbReference type="PANTHER" id="PTHR30212">
    <property type="entry name" value="PROTEIN YIIM"/>
    <property type="match status" value="1"/>
</dbReference>
<dbReference type="RefSeq" id="WP_264143060.1">
    <property type="nucleotide sequence ID" value="NZ_CP162630.1"/>
</dbReference>
<dbReference type="Pfam" id="PF03473">
    <property type="entry name" value="MOSC"/>
    <property type="match status" value="1"/>
</dbReference>
<dbReference type="InterPro" id="IPR011037">
    <property type="entry name" value="Pyrv_Knase-like_insert_dom_sf"/>
</dbReference>
<dbReference type="InterPro" id="IPR052353">
    <property type="entry name" value="Benzoxazolinone_Detox_Enz"/>
</dbReference>
<evidence type="ECO:0000313" key="2">
    <source>
        <dbReference type="EMBL" id="MCV9886468.1"/>
    </source>
</evidence>
<dbReference type="Proteomes" id="UP001526147">
    <property type="component" value="Unassembled WGS sequence"/>
</dbReference>
<dbReference type="Gene3D" id="2.40.33.20">
    <property type="entry name" value="PK beta-barrel domain-like"/>
    <property type="match status" value="1"/>
</dbReference>
<dbReference type="SUPFAM" id="SSF50800">
    <property type="entry name" value="PK beta-barrel domain-like"/>
    <property type="match status" value="1"/>
</dbReference>
<proteinExistence type="predicted"/>
<sequence length="218" mass="24963">MDREIVWLSKGTPSTLTYKGKEFKSGIAKNQVTELKVMSKGIIGDDVENHDFHGGSERVICVYAYEHYGFWEKLYQTVLPKAAFGENLTLTGMTEKDVCVGDIFQIGDAIVQVSQGRFPCSTINKYTNIHTLLNKIIERGHTGYFFRVLEEGVIYSNSSIKLLEKHSEEISISTIHHTYFHEKNNIKRIESILSLDVLSDEWMIRMKKLHKSLVEKSI</sequence>
<comment type="caution">
    <text evidence="2">The sequence shown here is derived from an EMBL/GenBank/DDBJ whole genome shotgun (WGS) entry which is preliminary data.</text>
</comment>
<evidence type="ECO:0000259" key="1">
    <source>
        <dbReference type="PROSITE" id="PS51340"/>
    </source>
</evidence>
<dbReference type="InterPro" id="IPR005302">
    <property type="entry name" value="MoCF_Sase_C"/>
</dbReference>
<dbReference type="PANTHER" id="PTHR30212:SF2">
    <property type="entry name" value="PROTEIN YIIM"/>
    <property type="match status" value="1"/>
</dbReference>
<accession>A0ABT3DHC1</accession>
<evidence type="ECO:0000313" key="3">
    <source>
        <dbReference type="Proteomes" id="UP001526147"/>
    </source>
</evidence>
<name>A0ABT3DHC1_9BACI</name>
<feature type="domain" description="MOSC" evidence="1">
    <location>
        <begin position="29"/>
        <end position="163"/>
    </location>
</feature>
<keyword evidence="3" id="KW-1185">Reference proteome</keyword>
<gene>
    <name evidence="2" type="ORF">OIH86_12550</name>
</gene>